<dbReference type="Gene3D" id="1.25.40.840">
    <property type="entry name" value="CCR4-NOT transcription complex subunit 1 TTP binding domain"/>
    <property type="match status" value="1"/>
</dbReference>
<keyword evidence="2" id="KW-0678">Repressor</keyword>
<keyword evidence="3" id="KW-0805">Transcription regulation</keyword>
<feature type="region of interest" description="Disordered" evidence="6">
    <location>
        <begin position="1742"/>
        <end position="1791"/>
    </location>
</feature>
<dbReference type="Gene3D" id="1.25.40.800">
    <property type="match status" value="1"/>
</dbReference>
<dbReference type="GO" id="GO:0005634">
    <property type="term" value="C:nucleus"/>
    <property type="evidence" value="ECO:0007669"/>
    <property type="project" value="UniProtKB-SubCell"/>
</dbReference>
<dbReference type="Pfam" id="PF15300">
    <property type="entry name" value="INT_SG_DDX_CT_C"/>
    <property type="match status" value="1"/>
</dbReference>
<dbReference type="InterPro" id="IPR032194">
    <property type="entry name" value="CNOT1_HEAT"/>
</dbReference>
<evidence type="ECO:0000256" key="1">
    <source>
        <dbReference type="ARBA" id="ARBA00004123"/>
    </source>
</evidence>
<feature type="region of interest" description="Disordered" evidence="6">
    <location>
        <begin position="2325"/>
        <end position="2346"/>
    </location>
</feature>
<dbReference type="InterPro" id="IPR055454">
    <property type="entry name" value="CNOT1-like_NOT1_connector"/>
</dbReference>
<dbReference type="InParanoid" id="A0A2P6NBP5"/>
<evidence type="ECO:0000256" key="4">
    <source>
        <dbReference type="ARBA" id="ARBA00023163"/>
    </source>
</evidence>
<sequence length="3098" mass="347531">MLLVFIVDTSASMNQRTSHAGMSMLELAKAAVEHFVKSRVRVSHNDRYFLITCEEGLSAYKCSWNDIKSNNTSAVFLSELKALQAKDLTSIGSCLKKAFEHINVIRLNCNLDNYTSGRQPWMMEPANIIVLTDGGSLTSHTGVTDQLTIPTTPYPGSELTYEPFRWDQRLFTVILQMNGVSKAIPMQTGGPQAIAPGSNAPIISTNTLYSAMSEVTGGNCQIVTTYKMLLAAMDVIARRCEHHGVIINLDNISPSPPGAANNPPNEAKHKMVYVRPSANKAGEVQHWWPLPESFPFDPMLPNPVNIPPRQAHPTIRYNPIDVEPHLIEGFPFDKYEIEMSALTTYMCQFRPNKAWQVFMSGIQMPNRPPEPFGFIKANSTKTAINLHVLPYAYHRLFPLLEELNQFAQKQPSPKWKSDFDRYVQSIPSYYYPYLKTAMKLYGIPHLFPPQYEYIHGPALMTHFKKMKVNSQVESDKIMKAIRQAKESTQSGVNVQVIPKEARAAASAPTSTKNHNFHKLLDKGSNADIYSDSLPKGETTEETDYNEPYSTYNVMVAPSTHRNVFDIPRNELLEQTSRMRQQLSKPNRPSEVLKHMVPIAEMGNYAEAMNAARLREVFVNEEKKAILFGNPFNFRSEKRSTANNLSLGNIVDEADEEEGANNKEKGQVTGKKRSLRPGNPNSPQMAKNKIRKIVQAPNIGTPQKTVQQIGQVVQQTLNIPIIPQSNPPPTAPSTPPSSAPPSMPSSPTAGQTPPSPTTSKLPPLPVVPTNNHPSPTPEANSAIQPPRKNSGLISTDKVNANIRTKNEIKTMIRTNKFSKNYEEIFAALKTLHGDANVKKNITFEIITCARQYKKSELVSQLEAYISSLLQTQQNDVSTGSLQWFETEENLDSQIKHESTPYIKAIGGLLVGSQIRFLLTNLNRKNFKSSTTEIHQLVDQYGHDAYLCLLRSLISNIDLKDQKGQKDQLRIQLLCQEIGQIQKEHNSVSLLSQAFDGITPSEDFILNFSKLLKLPPAQEILVGISLAHSLIPAFREEGIRYLNKRLADLPDSVVKSLPENTLYNLLLTLRTNPLLAQQTESFVKQASRLEQIPLHIAPLLDRDTMASHTEENATDLSKSIEVAGILSEMGPASSDNMDRFREFLQQFPNLKEQDVAVLLGMMARWHVNPSGPEISSNLMTIAMSRETEERVEGQGSVKAWNVSNFVDLMKELHANLNWTEVIKKLDHPGFILHDSKGLALIMSAYRRATQEPFPIEYLFEPWNNSLGQLTFLKCAVSAPPDVFNFTQSSKKVNTEGLNQASKGTTLNQAWQSLSLVEALLRLGERENSNTVRSIFNYPIKHCPEVLALAVSQSDVAWGQLHKDITSVVLPPLLQSSSSSNFIVRTIWEKRPQMLIHGMVELYNKDPSSLPRILEIASQDVRDLPQILQSQPYAFSIELASLAFRREYLDFGKWILDRLQTCGPTFGQACIKHATEKLNVLAKGETAPKLFESLITLYNCLQTNLNHLSNESQEELKQLSPRFQQLITAPPSSGAGTSTSNVIIDESAITTGLSAASLSDRPPQEGDSQAANTINSAGRSVAAPEPRNFPPEVDKEANDLFWRLFNNNMSVTELVSLLERYKNSSTQKEKDICQCMIHNLLDEHQFLPKYPDKELQITAILFGQLIQHQLVSYWALGLALRYILNALKNPPGTKMFAFGLLALQQFRSRIYEWPQFCKHILDIPHLHTSHRDVVEFVEARLNQGNAAGRQETPGMPTTPPSTTPPPVVQEPPAPTPVVVKAPEPVRPSGPPRAVADSSLPSAILVDGLSDTPEIPDSISDKIHFIFNNVSSSNLDVKSVEMRDLLGSQDVLQYVAWYLVLKRVCIEHNYHQLYIAFLDKLKSSELYQYLQAYTLRSIKVLLKSDKIITSIPERSLLKNLGSWMGLMTLSKNKPLLQKDLGLKELLFEAYENGSLIAVIPFVCKVMESCATSKVFKPPNPWVMAILRLLREIYTLPNLRINLKFEIEVLYRDTMRVDINEVKPSDHMKDVKQYTGPNNCDFSPAPTAPSANPAQNAQSNATGGPSMPPGLNTSGPMGGTMLLSGSAVTNAANNLHSIFNPDETSGQWIGQLSSYIHVSAAIPLFTQQPSLKTVVPLAIDRAIREIITPVVDRSVTIASITTRELVHKDFATEGDEQKMRKATHSMVQNLAGSLALVTCKEPLRISMSVHLRNLLQSNTSEQFHGMIESAVQLIASDNLDLACALIEKAATERAVREVDEQLAGAIQLRKRHRESHTNSHFFDQTFFSFSGKRYPANLPDILKPKLGGLAPHQLHVYEDFSRIPHIQSNSTFSGFDEKDQEGGRRSMDQPGMQGQELSISQAVEKFNAILNELENIVSRNPNTSLASIANEPEMASILRSIPFLINQSSSKVEVAMSFARKIFDKLFDNESSLHTEILFSILESISEVYSKLPKEITSWLMYSEEDRKLNRKVVPSLIQLQLVAMDQFDLHLAKLIENQRNKNALDFALFLIRKCTIEGRYLSAQQMRETVDLISKLVRASTAKNQEEILKMLEEAKSITVGPQVKDPRVAAVTAGPLHLRSAEQTNDPAGSREQILGMLSDWVNYYLQPSHNDKALLGYLTQPVFQNILKEEESSIRFYRICLEVTIDSCVPVEGTNGKTLSYGALDAFTKLAVLLVKFAENNNIKTGILVKILNIAIKTLARDHDSKGAAKFDQRPYYRIFSNLITELSLHDPTINENTMLQFLTAFSNALIVTSPLKIPGFAFAWLQLVSDRIFMPKLLHTKSQKMWPYFQRLIVELLKFLEPFLRNAELNEPIRLLYRGTLRVLLILLHDFPEFLCNFHFSFCDVIPASCIQMRNLILSAFPRNMRLPDPFTPNLKVDLLPEINHPPRIMSNYANALNAVPGFKQDLENYLRTRQPLSFLPELRNRLLLPGGAVVNGTRYNVPLINSLVLFVGTMAVARVQSMGSFRIAPNATDIFQQLAVELDTEGRYLFLNAIANQLRYPNSDTHYFSCILLFLFQEAQSEAVQEQITRVLLERIIVNRPHPWGLLITFIELIKNQRFNFWSHSFTRCAPEIERLFDSVARSCMNNNLPKPSDDLAS</sequence>
<evidence type="ECO:0000313" key="8">
    <source>
        <dbReference type="EMBL" id="PRP81377.1"/>
    </source>
</evidence>
<dbReference type="InterPro" id="IPR032193">
    <property type="entry name" value="CNOT1_TTP_bind"/>
</dbReference>
<dbReference type="STRING" id="1890364.A0A2P6NBP5"/>
<dbReference type="PANTHER" id="PTHR13162:SF8">
    <property type="entry name" value="CCR4-NOT TRANSCRIPTION COMPLEX SUBUNIT 1"/>
    <property type="match status" value="1"/>
</dbReference>
<accession>A0A2P6NBP5</accession>
<dbReference type="GO" id="GO:0000289">
    <property type="term" value="P:nuclear-transcribed mRNA poly(A) tail shortening"/>
    <property type="evidence" value="ECO:0007669"/>
    <property type="project" value="UniProtKB-ARBA"/>
</dbReference>
<feature type="compositionally biased region" description="Low complexity" evidence="6">
    <location>
        <begin position="2038"/>
        <end position="2057"/>
    </location>
</feature>
<dbReference type="OrthoDB" id="1933107at2759"/>
<evidence type="ECO:0000313" key="9">
    <source>
        <dbReference type="Proteomes" id="UP000241769"/>
    </source>
</evidence>
<dbReference type="GO" id="GO:0017148">
    <property type="term" value="P:negative regulation of translation"/>
    <property type="evidence" value="ECO:0007669"/>
    <property type="project" value="InterPro"/>
</dbReference>
<dbReference type="Gene3D" id="1.25.40.790">
    <property type="match status" value="1"/>
</dbReference>
<dbReference type="PANTHER" id="PTHR13162">
    <property type="entry name" value="CCR4-NOT TRANSCRIPTION COMPLEX"/>
    <property type="match status" value="1"/>
</dbReference>
<dbReference type="Pfam" id="PF16415">
    <property type="entry name" value="CNOT1_CAF1_bind"/>
    <property type="match status" value="1"/>
</dbReference>
<dbReference type="FunCoup" id="A0A2P6NBP5">
    <property type="interactions" value="1059"/>
</dbReference>
<dbReference type="FunFam" id="1.25.40.180:FF:000012">
    <property type="entry name" value="Ccr4-Not transcription complex subunit"/>
    <property type="match status" value="1"/>
</dbReference>
<keyword evidence="9" id="KW-1185">Reference proteome</keyword>
<dbReference type="Gene3D" id="1.25.40.180">
    <property type="match status" value="1"/>
</dbReference>
<dbReference type="CDD" id="cd20710">
    <property type="entry name" value="NOT1_connector"/>
    <property type="match status" value="1"/>
</dbReference>
<dbReference type="Pfam" id="PF04054">
    <property type="entry name" value="Not1"/>
    <property type="match status" value="1"/>
</dbReference>
<comment type="caution">
    <text evidence="8">The sequence shown here is derived from an EMBL/GenBank/DDBJ whole genome shotgun (WGS) entry which is preliminary data.</text>
</comment>
<dbReference type="Pfam" id="PF13519">
    <property type="entry name" value="VWA_2"/>
    <property type="match status" value="1"/>
</dbReference>
<name>A0A2P6NBP5_9EUKA</name>
<dbReference type="FunFam" id="3.40.50.410:FF:000010">
    <property type="entry name" value="Integrator complex subunit 6 like"/>
    <property type="match status" value="1"/>
</dbReference>
<feature type="compositionally biased region" description="Polar residues" evidence="6">
    <location>
        <begin position="769"/>
        <end position="782"/>
    </location>
</feature>
<proteinExistence type="predicted"/>
<dbReference type="InterPro" id="IPR038535">
    <property type="entry name" value="CNOT1_TTP_bind_sf"/>
</dbReference>
<dbReference type="InterPro" id="IPR036465">
    <property type="entry name" value="vWFA_dom_sf"/>
</dbReference>
<dbReference type="Pfam" id="PF25462">
    <property type="entry name" value="Beta-barrel_INTS6"/>
    <property type="match status" value="1"/>
</dbReference>
<feature type="compositionally biased region" description="Pro residues" evidence="6">
    <location>
        <begin position="1753"/>
        <end position="1772"/>
    </location>
</feature>
<feature type="compositionally biased region" description="Basic and acidic residues" evidence="6">
    <location>
        <begin position="2330"/>
        <end position="2342"/>
    </location>
</feature>
<feature type="region of interest" description="Disordered" evidence="6">
    <location>
        <begin position="719"/>
        <end position="792"/>
    </location>
</feature>
<dbReference type="Pfam" id="PF25097">
    <property type="entry name" value="ARM_Cnot1"/>
    <property type="match status" value="1"/>
</dbReference>
<feature type="region of interest" description="Disordered" evidence="6">
    <location>
        <begin position="652"/>
        <end position="686"/>
    </location>
</feature>
<dbReference type="InterPro" id="IPR007196">
    <property type="entry name" value="CCR4-Not_Not1_C"/>
</dbReference>
<protein>
    <recommendedName>
        <fullName evidence="7">VWFA domain-containing protein</fullName>
    </recommendedName>
</protein>
<dbReference type="Pfam" id="PF16417">
    <property type="entry name" value="CNOT1_TTP_bind"/>
    <property type="match status" value="1"/>
</dbReference>
<feature type="domain" description="VWFA" evidence="7">
    <location>
        <begin position="2"/>
        <end position="134"/>
    </location>
</feature>
<dbReference type="InterPro" id="IPR002035">
    <property type="entry name" value="VWF_A"/>
</dbReference>
<evidence type="ECO:0000259" key="7">
    <source>
        <dbReference type="PROSITE" id="PS50234"/>
    </source>
</evidence>
<organism evidence="8 9">
    <name type="scientific">Planoprotostelium fungivorum</name>
    <dbReference type="NCBI Taxonomy" id="1890364"/>
    <lineage>
        <taxon>Eukaryota</taxon>
        <taxon>Amoebozoa</taxon>
        <taxon>Evosea</taxon>
        <taxon>Variosea</taxon>
        <taxon>Cavosteliida</taxon>
        <taxon>Cavosteliaceae</taxon>
        <taxon>Planoprotostelium</taxon>
    </lineage>
</organism>
<dbReference type="EMBL" id="MDYQ01000127">
    <property type="protein sequence ID" value="PRP81377.1"/>
    <property type="molecule type" value="Genomic_DNA"/>
</dbReference>
<dbReference type="InterPro" id="IPR032191">
    <property type="entry name" value="CNOT1_CAF1_bind"/>
</dbReference>
<dbReference type="SUPFAM" id="SSF53300">
    <property type="entry name" value="vWA-like"/>
    <property type="match status" value="1"/>
</dbReference>
<dbReference type="GO" id="GO:0060090">
    <property type="term" value="F:molecular adaptor activity"/>
    <property type="evidence" value="ECO:0007669"/>
    <property type="project" value="TreeGrafter"/>
</dbReference>
<reference evidence="8 9" key="1">
    <citation type="journal article" date="2018" name="Genome Biol. Evol.">
        <title>Multiple Roots of Fruiting Body Formation in Amoebozoa.</title>
        <authorList>
            <person name="Hillmann F."/>
            <person name="Forbes G."/>
            <person name="Novohradska S."/>
            <person name="Ferling I."/>
            <person name="Riege K."/>
            <person name="Groth M."/>
            <person name="Westermann M."/>
            <person name="Marz M."/>
            <person name="Spaller T."/>
            <person name="Winckler T."/>
            <person name="Schaap P."/>
            <person name="Glockner G."/>
        </authorList>
    </citation>
    <scope>NUCLEOTIDE SEQUENCE [LARGE SCALE GENOMIC DNA]</scope>
    <source>
        <strain evidence="8 9">Jena</strain>
    </source>
</reference>
<dbReference type="GO" id="GO:0000932">
    <property type="term" value="C:P-body"/>
    <property type="evidence" value="ECO:0007669"/>
    <property type="project" value="TreeGrafter"/>
</dbReference>
<dbReference type="InterPro" id="IPR029307">
    <property type="entry name" value="INT_SG_DDX_CT_C"/>
</dbReference>
<gene>
    <name evidence="8" type="ORF">PROFUN_11064</name>
</gene>
<dbReference type="PROSITE" id="PS50234">
    <property type="entry name" value="VWFA"/>
    <property type="match status" value="1"/>
</dbReference>
<dbReference type="Proteomes" id="UP000241769">
    <property type="component" value="Unassembled WGS sequence"/>
</dbReference>
<dbReference type="InterPro" id="IPR057413">
    <property type="entry name" value="Beta-barrel_INTS6"/>
</dbReference>
<dbReference type="GO" id="GO:0030015">
    <property type="term" value="C:CCR4-NOT core complex"/>
    <property type="evidence" value="ECO:0007669"/>
    <property type="project" value="InterPro"/>
</dbReference>
<evidence type="ECO:0000256" key="5">
    <source>
        <dbReference type="ARBA" id="ARBA00023242"/>
    </source>
</evidence>
<dbReference type="InterPro" id="IPR040398">
    <property type="entry name" value="Not1"/>
</dbReference>
<keyword evidence="4" id="KW-0804">Transcription</keyword>
<dbReference type="Gene3D" id="3.40.50.410">
    <property type="entry name" value="von Willebrand factor, type A domain"/>
    <property type="match status" value="1"/>
</dbReference>
<dbReference type="Pfam" id="PF12842">
    <property type="entry name" value="DUF3819"/>
    <property type="match status" value="1"/>
</dbReference>
<feature type="compositionally biased region" description="Pro residues" evidence="6">
    <location>
        <begin position="724"/>
        <end position="743"/>
    </location>
</feature>
<evidence type="ECO:0000256" key="3">
    <source>
        <dbReference type="ARBA" id="ARBA00023015"/>
    </source>
</evidence>
<dbReference type="CDD" id="cd00198">
    <property type="entry name" value="vWFA"/>
    <property type="match status" value="1"/>
</dbReference>
<dbReference type="InterPro" id="IPR024557">
    <property type="entry name" value="CNOT1_dom_4"/>
</dbReference>
<dbReference type="FunFam" id="1.25.40.800:FF:000001">
    <property type="entry name" value="CCR4-NOT transcription complex subunit 1"/>
    <property type="match status" value="1"/>
</dbReference>
<dbReference type="Pfam" id="PF16418">
    <property type="entry name" value="CNOT1_HEAT"/>
    <property type="match status" value="1"/>
</dbReference>
<evidence type="ECO:0000256" key="6">
    <source>
        <dbReference type="SAM" id="MobiDB-lite"/>
    </source>
</evidence>
<evidence type="ECO:0000256" key="2">
    <source>
        <dbReference type="ARBA" id="ARBA00022491"/>
    </source>
</evidence>
<feature type="region of interest" description="Disordered" evidence="6">
    <location>
        <begin position="2023"/>
        <end position="2074"/>
    </location>
</feature>
<comment type="subcellular location">
    <subcellularLocation>
        <location evidence="1">Nucleus</location>
    </subcellularLocation>
</comment>
<keyword evidence="5" id="KW-0539">Nucleus</keyword>